<evidence type="ECO:0000256" key="1">
    <source>
        <dbReference type="SAM" id="MobiDB-lite"/>
    </source>
</evidence>
<dbReference type="Proteomes" id="UP001447188">
    <property type="component" value="Unassembled WGS sequence"/>
</dbReference>
<evidence type="ECO:0000313" key="3">
    <source>
        <dbReference type="Proteomes" id="UP001447188"/>
    </source>
</evidence>
<reference evidence="2 3" key="1">
    <citation type="submission" date="2024-02" db="EMBL/GenBank/DDBJ databases">
        <title>Discinaceae phylogenomics.</title>
        <authorList>
            <person name="Dirks A.C."/>
            <person name="James T.Y."/>
        </authorList>
    </citation>
    <scope>NUCLEOTIDE SEQUENCE [LARGE SCALE GENOMIC DNA]</scope>
    <source>
        <strain evidence="2 3">ACD0624</strain>
    </source>
</reference>
<dbReference type="EMBL" id="JBBBZM010000033">
    <property type="protein sequence ID" value="KAL0637576.1"/>
    <property type="molecule type" value="Genomic_DNA"/>
</dbReference>
<evidence type="ECO:0000313" key="2">
    <source>
        <dbReference type="EMBL" id="KAL0637576.1"/>
    </source>
</evidence>
<feature type="compositionally biased region" description="Basic and acidic residues" evidence="1">
    <location>
        <begin position="50"/>
        <end position="68"/>
    </location>
</feature>
<feature type="compositionally biased region" description="Basic residues" evidence="1">
    <location>
        <begin position="31"/>
        <end position="42"/>
    </location>
</feature>
<gene>
    <name evidence="2" type="ORF">Q9L58_003465</name>
</gene>
<keyword evidence="3" id="KW-1185">Reference proteome</keyword>
<feature type="compositionally biased region" description="Polar residues" evidence="1">
    <location>
        <begin position="12"/>
        <end position="30"/>
    </location>
</feature>
<name>A0ABR3GNR8_9PEZI</name>
<sequence length="92" mass="10293">MNIMKKSKSVRVPQTSSNPPSDAPEPTTNLKKSKSVRVKRTLKAIANPAKSREGKKATKSDLELKEKEEADKNVDDFLTSGREFYEKQSSQP</sequence>
<feature type="region of interest" description="Disordered" evidence="1">
    <location>
        <begin position="1"/>
        <end position="68"/>
    </location>
</feature>
<accession>A0ABR3GNR8</accession>
<protein>
    <submittedName>
        <fullName evidence="2">Uncharacterized protein</fullName>
    </submittedName>
</protein>
<proteinExistence type="predicted"/>
<organism evidence="2 3">
    <name type="scientific">Discina gigas</name>
    <dbReference type="NCBI Taxonomy" id="1032678"/>
    <lineage>
        <taxon>Eukaryota</taxon>
        <taxon>Fungi</taxon>
        <taxon>Dikarya</taxon>
        <taxon>Ascomycota</taxon>
        <taxon>Pezizomycotina</taxon>
        <taxon>Pezizomycetes</taxon>
        <taxon>Pezizales</taxon>
        <taxon>Discinaceae</taxon>
        <taxon>Discina</taxon>
    </lineage>
</organism>
<comment type="caution">
    <text evidence="2">The sequence shown here is derived from an EMBL/GenBank/DDBJ whole genome shotgun (WGS) entry which is preliminary data.</text>
</comment>
<feature type="region of interest" description="Disordered" evidence="1">
    <location>
        <begin position="73"/>
        <end position="92"/>
    </location>
</feature>